<dbReference type="EMBL" id="KV440982">
    <property type="protein sequence ID" value="OAD72735.1"/>
    <property type="molecule type" value="Genomic_DNA"/>
</dbReference>
<dbReference type="OrthoDB" id="2962993at2759"/>
<dbReference type="PANTHER" id="PTHR43201:SF8">
    <property type="entry name" value="ACYL-COA SYNTHETASE FAMILY MEMBER 3"/>
    <property type="match status" value="1"/>
</dbReference>
<dbReference type="AlphaFoldDB" id="A0A162X645"/>
<dbReference type="Gene3D" id="3.40.50.12780">
    <property type="entry name" value="N-terminal domain of ligase-like"/>
    <property type="match status" value="1"/>
</dbReference>
<evidence type="ECO:0000313" key="5">
    <source>
        <dbReference type="Proteomes" id="UP000077315"/>
    </source>
</evidence>
<accession>A0A162X645</accession>
<dbReference type="InterPro" id="IPR045851">
    <property type="entry name" value="AMP-bd_C_sf"/>
</dbReference>
<comment type="similarity">
    <text evidence="1">Belongs to the ATP-dependent AMP-binding enzyme family.</text>
</comment>
<feature type="domain" description="AMP-dependent synthetase/ligase" evidence="2">
    <location>
        <begin position="16"/>
        <end position="385"/>
    </location>
</feature>
<dbReference type="InParanoid" id="A0A162X645"/>
<protein>
    <submittedName>
        <fullName evidence="4">Uncharacterized protein</fullName>
    </submittedName>
</protein>
<dbReference type="STRING" id="763407.A0A162X645"/>
<dbReference type="Pfam" id="PF13193">
    <property type="entry name" value="AMP-binding_C"/>
    <property type="match status" value="1"/>
</dbReference>
<dbReference type="GO" id="GO:0031956">
    <property type="term" value="F:medium-chain fatty acid-CoA ligase activity"/>
    <property type="evidence" value="ECO:0007669"/>
    <property type="project" value="TreeGrafter"/>
</dbReference>
<sequence>MALPNLPLFENAIGFAQHNNGPAIDDIRIGKQFSYCELVHAVASLRSSLLDGRMDLNEERVAILCPSGFSYVVCQWAIWAAGGIAVPLCTSHPLPEQVYSMEEAQTSRLLGHVVFEERVNMLAEKTGQPLILLKDSDFYYEESRVPEIFNMDKNRRALIIFTSGTTGKPKAAVSTHDTIDAQTAVLVKAWRWTEKDRIHHILPLHHVHGVINALTCALYSGATVEMHQKFDPKQVWERWAESLSPKKPALTIFMSVPTIYSKLIGYYKTLGEQEQQSYSKACQQFRFMVSGSASLPTPLRESWERISGHILLERYGMTEIGMALSQGYDIDERIEGTVGFPMEGVQVRLMAETPEGSKIFKDVTDTRNVPGMIQIKGRNVFKEYWGRPEATKKEFTEDLWFITGDFGMRTGDKGYFKILGRGSIDIIKSGGEKVSALEIERELLSCPLYINDVAVIGIPDPEWGQRVAAVAVMEQDQASTLDLKVMRDELKSRLAVYKVPSQLRIVSELPKNAMGKVMKKKLVKLFE</sequence>
<dbReference type="GO" id="GO:0006631">
    <property type="term" value="P:fatty acid metabolic process"/>
    <property type="evidence" value="ECO:0007669"/>
    <property type="project" value="TreeGrafter"/>
</dbReference>
<dbReference type="RefSeq" id="XP_018290775.1">
    <property type="nucleotide sequence ID" value="XM_018433413.1"/>
</dbReference>
<dbReference type="PANTHER" id="PTHR43201">
    <property type="entry name" value="ACYL-COA SYNTHETASE"/>
    <property type="match status" value="1"/>
</dbReference>
<feature type="domain" description="AMP-binding enzyme C-terminal" evidence="3">
    <location>
        <begin position="438"/>
        <end position="516"/>
    </location>
</feature>
<gene>
    <name evidence="4" type="ORF">PHYBLDRAFT_155504</name>
</gene>
<dbReference type="PROSITE" id="PS00455">
    <property type="entry name" value="AMP_BINDING"/>
    <property type="match status" value="1"/>
</dbReference>
<dbReference type="CDD" id="cd05941">
    <property type="entry name" value="MCS"/>
    <property type="match status" value="1"/>
</dbReference>
<dbReference type="Pfam" id="PF00501">
    <property type="entry name" value="AMP-binding"/>
    <property type="match status" value="1"/>
</dbReference>
<dbReference type="InterPro" id="IPR020845">
    <property type="entry name" value="AMP-binding_CS"/>
</dbReference>
<dbReference type="GeneID" id="28994319"/>
<evidence type="ECO:0000313" key="4">
    <source>
        <dbReference type="EMBL" id="OAD72735.1"/>
    </source>
</evidence>
<name>A0A162X645_PHYB8</name>
<dbReference type="Proteomes" id="UP000077315">
    <property type="component" value="Unassembled WGS sequence"/>
</dbReference>
<organism evidence="4 5">
    <name type="scientific">Phycomyces blakesleeanus (strain ATCC 8743b / DSM 1359 / FGSC 10004 / NBRC 33097 / NRRL 1555)</name>
    <dbReference type="NCBI Taxonomy" id="763407"/>
    <lineage>
        <taxon>Eukaryota</taxon>
        <taxon>Fungi</taxon>
        <taxon>Fungi incertae sedis</taxon>
        <taxon>Mucoromycota</taxon>
        <taxon>Mucoromycotina</taxon>
        <taxon>Mucoromycetes</taxon>
        <taxon>Mucorales</taxon>
        <taxon>Phycomycetaceae</taxon>
        <taxon>Phycomyces</taxon>
    </lineage>
</organism>
<keyword evidence="5" id="KW-1185">Reference proteome</keyword>
<dbReference type="Gene3D" id="3.30.300.30">
    <property type="match status" value="1"/>
</dbReference>
<evidence type="ECO:0000256" key="1">
    <source>
        <dbReference type="ARBA" id="ARBA00006432"/>
    </source>
</evidence>
<dbReference type="VEuPathDB" id="FungiDB:PHYBLDRAFT_155504"/>
<dbReference type="InterPro" id="IPR042099">
    <property type="entry name" value="ANL_N_sf"/>
</dbReference>
<reference evidence="5" key="1">
    <citation type="submission" date="2015-06" db="EMBL/GenBank/DDBJ databases">
        <title>Expansion of signal transduction pathways in fungi by whole-genome duplication.</title>
        <authorList>
            <consortium name="DOE Joint Genome Institute"/>
            <person name="Corrochano L.M."/>
            <person name="Kuo A."/>
            <person name="Marcet-Houben M."/>
            <person name="Polaino S."/>
            <person name="Salamov A."/>
            <person name="Villalobos J.M."/>
            <person name="Alvarez M.I."/>
            <person name="Avalos J."/>
            <person name="Benito E.P."/>
            <person name="Benoit I."/>
            <person name="Burger G."/>
            <person name="Camino L.P."/>
            <person name="Canovas D."/>
            <person name="Cerda-Olmedo E."/>
            <person name="Cheng J.-F."/>
            <person name="Dominguez A."/>
            <person name="Elias M."/>
            <person name="Eslava A.P."/>
            <person name="Glaser F."/>
            <person name="Grimwood J."/>
            <person name="Gutierrez G."/>
            <person name="Heitman J."/>
            <person name="Henrissat B."/>
            <person name="Iturriaga E.A."/>
            <person name="Lang B.F."/>
            <person name="Lavin J.L."/>
            <person name="Lee S."/>
            <person name="Li W."/>
            <person name="Lindquist E."/>
            <person name="Lopez-Garcia S."/>
            <person name="Luque E.M."/>
            <person name="Marcos A.T."/>
            <person name="Martin J."/>
            <person name="McCluskey K."/>
            <person name="Medina H.R."/>
            <person name="Miralles-Duran A."/>
            <person name="Miyazaki A."/>
            <person name="Munoz-Torres E."/>
            <person name="Oguiza J.A."/>
            <person name="Ohm R."/>
            <person name="Olmedo M."/>
            <person name="Orejas M."/>
            <person name="Ortiz-Castellanos L."/>
            <person name="Pisabarro A.G."/>
            <person name="Rodriguez-Romero J."/>
            <person name="Ruiz-Herrera J."/>
            <person name="Ruiz-Vazquez R."/>
            <person name="Sanz C."/>
            <person name="Schackwitz W."/>
            <person name="Schmutz J."/>
            <person name="Shahriari M."/>
            <person name="Shelest E."/>
            <person name="Silva-Franco F."/>
            <person name="Soanes D."/>
            <person name="Syed K."/>
            <person name="Tagua V.G."/>
            <person name="Talbot N.J."/>
            <person name="Thon M."/>
            <person name="De vries R.P."/>
            <person name="Wiebenga A."/>
            <person name="Yadav J.S."/>
            <person name="Braun E.L."/>
            <person name="Baker S."/>
            <person name="Garre V."/>
            <person name="Horwitz B."/>
            <person name="Torres-Martinez S."/>
            <person name="Idnurm A."/>
            <person name="Herrera-Estrella A."/>
            <person name="Gabaldon T."/>
            <person name="Grigoriev I.V."/>
        </authorList>
    </citation>
    <scope>NUCLEOTIDE SEQUENCE [LARGE SCALE GENOMIC DNA]</scope>
    <source>
        <strain evidence="5">NRRL 1555(-)</strain>
    </source>
</reference>
<proteinExistence type="inferred from homology"/>
<dbReference type="InterPro" id="IPR000873">
    <property type="entry name" value="AMP-dep_synth/lig_dom"/>
</dbReference>
<dbReference type="SUPFAM" id="SSF56801">
    <property type="entry name" value="Acetyl-CoA synthetase-like"/>
    <property type="match status" value="1"/>
</dbReference>
<dbReference type="InterPro" id="IPR025110">
    <property type="entry name" value="AMP-bd_C"/>
</dbReference>
<evidence type="ECO:0000259" key="2">
    <source>
        <dbReference type="Pfam" id="PF00501"/>
    </source>
</evidence>
<evidence type="ECO:0000259" key="3">
    <source>
        <dbReference type="Pfam" id="PF13193"/>
    </source>
</evidence>